<evidence type="ECO:0000313" key="1">
    <source>
        <dbReference type="EMBL" id="SVB03010.1"/>
    </source>
</evidence>
<dbReference type="AlphaFoldDB" id="A0A382AN80"/>
<name>A0A382AN80_9ZZZZ</name>
<proteinExistence type="predicted"/>
<sequence length="53" mass="6355">QISHVLKGKNCWLRLKEQSDRKNHRLRLFQLLAEITMVRQLLYLNLLGHSNND</sequence>
<feature type="non-terminal residue" evidence="1">
    <location>
        <position position="1"/>
    </location>
</feature>
<gene>
    <name evidence="1" type="ORF">METZ01_LOCUS155864</name>
</gene>
<protein>
    <submittedName>
        <fullName evidence="1">Uncharacterized protein</fullName>
    </submittedName>
</protein>
<accession>A0A382AN80</accession>
<reference evidence="1" key="1">
    <citation type="submission" date="2018-05" db="EMBL/GenBank/DDBJ databases">
        <authorList>
            <person name="Lanie J.A."/>
            <person name="Ng W.-L."/>
            <person name="Kazmierczak K.M."/>
            <person name="Andrzejewski T.M."/>
            <person name="Davidsen T.M."/>
            <person name="Wayne K.J."/>
            <person name="Tettelin H."/>
            <person name="Glass J.I."/>
            <person name="Rusch D."/>
            <person name="Podicherti R."/>
            <person name="Tsui H.-C.T."/>
            <person name="Winkler M.E."/>
        </authorList>
    </citation>
    <scope>NUCLEOTIDE SEQUENCE</scope>
</reference>
<organism evidence="1">
    <name type="scientific">marine metagenome</name>
    <dbReference type="NCBI Taxonomy" id="408172"/>
    <lineage>
        <taxon>unclassified sequences</taxon>
        <taxon>metagenomes</taxon>
        <taxon>ecological metagenomes</taxon>
    </lineage>
</organism>
<dbReference type="EMBL" id="UINC01026127">
    <property type="protein sequence ID" value="SVB03010.1"/>
    <property type="molecule type" value="Genomic_DNA"/>
</dbReference>
<feature type="non-terminal residue" evidence="1">
    <location>
        <position position="53"/>
    </location>
</feature>